<feature type="domain" description="Solute-binding protein family 5" evidence="4">
    <location>
        <begin position="87"/>
        <end position="444"/>
    </location>
</feature>
<dbReference type="Proteomes" id="UP000886818">
    <property type="component" value="Chromosome"/>
</dbReference>
<dbReference type="EMBL" id="CP078093">
    <property type="protein sequence ID" value="QXM05737.1"/>
    <property type="molecule type" value="Genomic_DNA"/>
</dbReference>
<dbReference type="Pfam" id="PF00496">
    <property type="entry name" value="SBP_bac_5"/>
    <property type="match status" value="1"/>
</dbReference>
<keyword evidence="6" id="KW-1185">Reference proteome</keyword>
<dbReference type="InterPro" id="IPR039424">
    <property type="entry name" value="SBP_5"/>
</dbReference>
<protein>
    <submittedName>
        <fullName evidence="5">Peptide ABC transporter substrate-binding protein</fullName>
    </submittedName>
</protein>
<proteinExistence type="inferred from homology"/>
<comment type="similarity">
    <text evidence="1">Belongs to the bacterial solute-binding protein 5 family.</text>
</comment>
<dbReference type="PANTHER" id="PTHR30290:SF9">
    <property type="entry name" value="OLIGOPEPTIDE-BINDING PROTEIN APPA"/>
    <property type="match status" value="1"/>
</dbReference>
<name>A0ABX8RBQ7_9CLOT</name>
<keyword evidence="3" id="KW-0732">Signal</keyword>
<organism evidence="5 6">
    <name type="scientific">Crassaminicella indica</name>
    <dbReference type="NCBI Taxonomy" id="2855394"/>
    <lineage>
        <taxon>Bacteria</taxon>
        <taxon>Bacillati</taxon>
        <taxon>Bacillota</taxon>
        <taxon>Clostridia</taxon>
        <taxon>Eubacteriales</taxon>
        <taxon>Clostridiaceae</taxon>
        <taxon>Crassaminicella</taxon>
    </lineage>
</organism>
<dbReference type="PROSITE" id="PS51257">
    <property type="entry name" value="PROKAR_LIPOPROTEIN"/>
    <property type="match status" value="1"/>
</dbReference>
<dbReference type="CDD" id="cd08513">
    <property type="entry name" value="PBP2_thermophilic_Hb8_like"/>
    <property type="match status" value="1"/>
</dbReference>
<evidence type="ECO:0000256" key="2">
    <source>
        <dbReference type="ARBA" id="ARBA00022448"/>
    </source>
</evidence>
<keyword evidence="2" id="KW-0813">Transport</keyword>
<dbReference type="InterPro" id="IPR030678">
    <property type="entry name" value="Peptide/Ni-bd"/>
</dbReference>
<evidence type="ECO:0000313" key="6">
    <source>
        <dbReference type="Proteomes" id="UP000886818"/>
    </source>
</evidence>
<gene>
    <name evidence="5" type="ORF">KVH43_10235</name>
</gene>
<dbReference type="InterPro" id="IPR000914">
    <property type="entry name" value="SBP_5_dom"/>
</dbReference>
<evidence type="ECO:0000256" key="3">
    <source>
        <dbReference type="ARBA" id="ARBA00022729"/>
    </source>
</evidence>
<evidence type="ECO:0000256" key="1">
    <source>
        <dbReference type="ARBA" id="ARBA00005695"/>
    </source>
</evidence>
<accession>A0ABX8RBQ7</accession>
<dbReference type="PIRSF" id="PIRSF002741">
    <property type="entry name" value="MppA"/>
    <property type="match status" value="1"/>
</dbReference>
<dbReference type="PANTHER" id="PTHR30290">
    <property type="entry name" value="PERIPLASMIC BINDING COMPONENT OF ABC TRANSPORTER"/>
    <property type="match status" value="1"/>
</dbReference>
<dbReference type="RefSeq" id="WP_218282435.1">
    <property type="nucleotide sequence ID" value="NZ_CP078093.1"/>
</dbReference>
<evidence type="ECO:0000313" key="5">
    <source>
        <dbReference type="EMBL" id="QXM05737.1"/>
    </source>
</evidence>
<reference evidence="5" key="1">
    <citation type="submission" date="2021-07" db="EMBL/GenBank/DDBJ databases">
        <title>Complete genome sequence of Crassaminicella sp. 143-21, isolated from a deep-sea hydrothermal vent.</title>
        <authorList>
            <person name="Li X."/>
        </authorList>
    </citation>
    <scope>NUCLEOTIDE SEQUENCE</scope>
    <source>
        <strain evidence="5">143-21</strain>
    </source>
</reference>
<evidence type="ECO:0000259" key="4">
    <source>
        <dbReference type="Pfam" id="PF00496"/>
    </source>
</evidence>
<sequence length="534" mass="62364">MNGIKNVLCFFFIMIILSGCMDKNIEMEQNENEPVQIGKPVFGGELSIPIIQFDTLNPILNDNKSVYYLNKLIYEGLIRLDKNLDAKPVLAESWNVSDDGKEWIFKLRDDVFWHDGKPFTSEDVKFTIDSMKINIIGKESIYNELVKHIKNTKILSKDSIKIEFDNAMNSWIELFTFPIIPKHQFQTTRRVYDAVNIKPIGTGPYKVEAYNKFKSIKLIANDAYWGKKPYIASIIAKRVPDKEAALTLVEAGELDGASATNFDWEKYSENKSLKIYEYVTKEYEFLGFNFRNKMLQDKNIRKALGYGIDRHAIINEVYLGHATVVDAPVYPDSYLYDEEEKKFGKDLLIARKLLKESGWENRDKDVWFENELGQELRLHLLVNRDNAQRLKAAKMISDQLKEIGIDIIIDPVDWKEYERRVRKGQFDIALGGWQLSDIPDLRFIFHSSFIGNTNFIRYSNPDLDKLLNEAAFIKNKQLKKKKYKEIQHFVVDDLPYFSLYFKNSSIIMKQYVKGDILPKPNNIYNNIESWYMKK</sequence>